<gene>
    <name evidence="3" type="ORF">BC793_1445</name>
</gene>
<organism evidence="3 4">
    <name type="scientific">Actinoplanes xinjiangensis</name>
    <dbReference type="NCBI Taxonomy" id="512350"/>
    <lineage>
        <taxon>Bacteria</taxon>
        <taxon>Bacillati</taxon>
        <taxon>Actinomycetota</taxon>
        <taxon>Actinomycetes</taxon>
        <taxon>Micromonosporales</taxon>
        <taxon>Micromonosporaceae</taxon>
        <taxon>Actinoplanes</taxon>
    </lineage>
</organism>
<dbReference type="OrthoDB" id="3298344at2"/>
<protein>
    <submittedName>
        <fullName evidence="3">Uncharacterized protein</fullName>
    </submittedName>
</protein>
<feature type="compositionally biased region" description="Low complexity" evidence="1">
    <location>
        <begin position="65"/>
        <end position="75"/>
    </location>
</feature>
<evidence type="ECO:0000256" key="1">
    <source>
        <dbReference type="SAM" id="MobiDB-lite"/>
    </source>
</evidence>
<keyword evidence="2" id="KW-1133">Transmembrane helix</keyword>
<comment type="caution">
    <text evidence="3">The sequence shown here is derived from an EMBL/GenBank/DDBJ whole genome shotgun (WGS) entry which is preliminary data.</text>
</comment>
<sequence length="327" mass="33055">MSQHDPSAPGRRHSQGRPAVARPRSAHGEPGSWPPEVPEPASVPTDWSPSGAYRGHHPSGLTGEPGAAPAAWLPAPTVPGGPPAAWEQPGGFPLRSDSGSTPGWAGRQPETGPGVSWNGDTTMSGAGYRGSQSDPEPASWSGGYADPVPSHRDGHVEGEQTAWNGSPVPDRIPAEWHDSPFPDSVPPSWNTDPPTASWNAPSTAWNAAPVEPSATLWNGPSATTGNAAPVTAWHAKADSVAASARTEEKVVNPDRTAGRARRSPRLRMAAALAAAALAGGGVGAGLMAAFGGDSAVTVPADPGIGQAPAGQAPTGEPPTAQPSKAST</sequence>
<feature type="compositionally biased region" description="Basic and acidic residues" evidence="1">
    <location>
        <begin position="149"/>
        <end position="158"/>
    </location>
</feature>
<keyword evidence="2" id="KW-0472">Membrane</keyword>
<feature type="region of interest" description="Disordered" evidence="1">
    <location>
        <begin position="1"/>
        <end position="201"/>
    </location>
</feature>
<evidence type="ECO:0000313" key="4">
    <source>
        <dbReference type="Proteomes" id="UP000245697"/>
    </source>
</evidence>
<keyword evidence="2" id="KW-0812">Transmembrane</keyword>
<reference evidence="3 4" key="1">
    <citation type="submission" date="2018-05" db="EMBL/GenBank/DDBJ databases">
        <title>Genomic Encyclopedia of Archaeal and Bacterial Type Strains, Phase II (KMG-II): from individual species to whole genera.</title>
        <authorList>
            <person name="Goeker M."/>
        </authorList>
    </citation>
    <scope>NUCLEOTIDE SEQUENCE [LARGE SCALE GENOMIC DNA]</scope>
    <source>
        <strain evidence="3 4">DSM 45184</strain>
    </source>
</reference>
<dbReference type="AlphaFoldDB" id="A0A316EHN8"/>
<dbReference type="Proteomes" id="UP000245697">
    <property type="component" value="Unassembled WGS sequence"/>
</dbReference>
<dbReference type="RefSeq" id="WP_109602896.1">
    <property type="nucleotide sequence ID" value="NZ_BONA01000107.1"/>
</dbReference>
<name>A0A316EHN8_9ACTN</name>
<feature type="compositionally biased region" description="Polar residues" evidence="1">
    <location>
        <begin position="187"/>
        <end position="201"/>
    </location>
</feature>
<feature type="region of interest" description="Disordered" evidence="1">
    <location>
        <begin position="244"/>
        <end position="263"/>
    </location>
</feature>
<dbReference type="EMBL" id="QGGR01000044">
    <property type="protein sequence ID" value="PWK29656.1"/>
    <property type="molecule type" value="Genomic_DNA"/>
</dbReference>
<keyword evidence="4" id="KW-1185">Reference proteome</keyword>
<accession>A0A316EHN8</accession>
<feature type="compositionally biased region" description="Polar residues" evidence="1">
    <location>
        <begin position="118"/>
        <end position="134"/>
    </location>
</feature>
<evidence type="ECO:0000313" key="3">
    <source>
        <dbReference type="EMBL" id="PWK29656.1"/>
    </source>
</evidence>
<feature type="transmembrane region" description="Helical" evidence="2">
    <location>
        <begin position="269"/>
        <end position="290"/>
    </location>
</feature>
<proteinExistence type="predicted"/>
<feature type="region of interest" description="Disordered" evidence="1">
    <location>
        <begin position="294"/>
        <end position="327"/>
    </location>
</feature>
<evidence type="ECO:0000256" key="2">
    <source>
        <dbReference type="SAM" id="Phobius"/>
    </source>
</evidence>